<protein>
    <submittedName>
        <fullName evidence="2">Uncharacterized protein</fullName>
    </submittedName>
</protein>
<dbReference type="Proteomes" id="UP001162483">
    <property type="component" value="Unassembled WGS sequence"/>
</dbReference>
<sequence length="75" mass="8696">MQLLGYRNPFHEVKQPNEKKPPNMTHKVWRSLAIDSAESWRLLRTSACSDPSLSFYVAYHFVAEFLLFPLASTLL</sequence>
<feature type="region of interest" description="Disordered" evidence="1">
    <location>
        <begin position="1"/>
        <end position="23"/>
    </location>
</feature>
<organism evidence="2 3">
    <name type="scientific">Staurois parvus</name>
    <dbReference type="NCBI Taxonomy" id="386267"/>
    <lineage>
        <taxon>Eukaryota</taxon>
        <taxon>Metazoa</taxon>
        <taxon>Chordata</taxon>
        <taxon>Craniata</taxon>
        <taxon>Vertebrata</taxon>
        <taxon>Euteleostomi</taxon>
        <taxon>Amphibia</taxon>
        <taxon>Batrachia</taxon>
        <taxon>Anura</taxon>
        <taxon>Neobatrachia</taxon>
        <taxon>Ranoidea</taxon>
        <taxon>Ranidae</taxon>
        <taxon>Staurois</taxon>
    </lineage>
</organism>
<gene>
    <name evidence="2" type="ORF">SPARVUS_LOCUS15917218</name>
</gene>
<evidence type="ECO:0000313" key="2">
    <source>
        <dbReference type="EMBL" id="CAI9619963.1"/>
    </source>
</evidence>
<proteinExistence type="predicted"/>
<dbReference type="EMBL" id="CATNWA010020802">
    <property type="protein sequence ID" value="CAI9619963.1"/>
    <property type="molecule type" value="Genomic_DNA"/>
</dbReference>
<comment type="caution">
    <text evidence="2">The sequence shown here is derived from an EMBL/GenBank/DDBJ whole genome shotgun (WGS) entry which is preliminary data.</text>
</comment>
<evidence type="ECO:0000313" key="3">
    <source>
        <dbReference type="Proteomes" id="UP001162483"/>
    </source>
</evidence>
<accession>A0ABN9HDT9</accession>
<name>A0ABN9HDT9_9NEOB</name>
<evidence type="ECO:0000256" key="1">
    <source>
        <dbReference type="SAM" id="MobiDB-lite"/>
    </source>
</evidence>
<feature type="compositionally biased region" description="Basic and acidic residues" evidence="1">
    <location>
        <begin position="9"/>
        <end position="21"/>
    </location>
</feature>
<reference evidence="2" key="1">
    <citation type="submission" date="2023-05" db="EMBL/GenBank/DDBJ databases">
        <authorList>
            <person name="Stuckert A."/>
        </authorList>
    </citation>
    <scope>NUCLEOTIDE SEQUENCE</scope>
</reference>
<keyword evidence="3" id="KW-1185">Reference proteome</keyword>